<reference evidence="2 3" key="1">
    <citation type="submission" date="2024-03" db="EMBL/GenBank/DDBJ databases">
        <title>Draft genome sequence of Pseudonocardia tropica JCM 19149.</title>
        <authorList>
            <person name="Butdee W."/>
            <person name="Duangmal K."/>
        </authorList>
    </citation>
    <scope>NUCLEOTIDE SEQUENCE [LARGE SCALE GENOMIC DNA]</scope>
    <source>
        <strain evidence="2 3">JCM 19149</strain>
    </source>
</reference>
<dbReference type="EMBL" id="JBEDNP010000019">
    <property type="protein sequence ID" value="MEQ3541873.1"/>
    <property type="molecule type" value="Genomic_DNA"/>
</dbReference>
<feature type="chain" id="PRO_5046671061" evidence="1">
    <location>
        <begin position="22"/>
        <end position="439"/>
    </location>
</feature>
<keyword evidence="1" id="KW-0732">Signal</keyword>
<dbReference type="SUPFAM" id="SSF53850">
    <property type="entry name" value="Periplasmic binding protein-like II"/>
    <property type="match status" value="1"/>
</dbReference>
<protein>
    <submittedName>
        <fullName evidence="2">ABC transporter substrate-binding protein</fullName>
    </submittedName>
</protein>
<accession>A0ABV1K461</accession>
<evidence type="ECO:0000256" key="1">
    <source>
        <dbReference type="SAM" id="SignalP"/>
    </source>
</evidence>
<dbReference type="Proteomes" id="UP001464923">
    <property type="component" value="Unassembled WGS sequence"/>
</dbReference>
<sequence length="439" mass="44912">MNRIARSAGALLAALGLATVAACGGSSTDAGTSGPTMPVELTFLGYSVGTPDLGGQAMQALIDEFQAQNPGITVKTQPVAVADVLTKLKADTAAGSPPDVAQIGWSKMAEAYADLPIAPVQELAGDEWADHVGGPTPIAPNLLEAVADEGVVKAMPFTMSVPTLYYNADLFRAAGLNPATPPTSMAEISEAAQAIARSGAAGTYIAAADVGKSDYLTQSLINTAGGSLVGPDGQVTVDGPEAVNALAQVQALTTSGAQPAISTADAITLFGSGRLGMLLASTGALASFEKASAGKFELRTAAFPTINGKTARPTYSGAGLAVLGDDAARQQAAWKFVKFMSTPEAYTTYAQKIGYLPLRPALADDPAYLKDYFAQNPRLLPALKQLNTVAPYQAFPGGQANRAVVVLQDEAVEPIVLRGADPAATLTSAADKIRSLSTR</sequence>
<dbReference type="Pfam" id="PF13416">
    <property type="entry name" value="SBP_bac_8"/>
    <property type="match status" value="1"/>
</dbReference>
<gene>
    <name evidence="2" type="ORF">WHI96_23970</name>
</gene>
<keyword evidence="3" id="KW-1185">Reference proteome</keyword>
<proteinExistence type="predicted"/>
<dbReference type="PANTHER" id="PTHR43649">
    <property type="entry name" value="ARABINOSE-BINDING PROTEIN-RELATED"/>
    <property type="match status" value="1"/>
</dbReference>
<evidence type="ECO:0000313" key="3">
    <source>
        <dbReference type="Proteomes" id="UP001464923"/>
    </source>
</evidence>
<dbReference type="RefSeq" id="WP_345640561.1">
    <property type="nucleotide sequence ID" value="NZ_BAABLY010000003.1"/>
</dbReference>
<evidence type="ECO:0000313" key="2">
    <source>
        <dbReference type="EMBL" id="MEQ3541873.1"/>
    </source>
</evidence>
<dbReference type="PROSITE" id="PS51257">
    <property type="entry name" value="PROKAR_LIPOPROTEIN"/>
    <property type="match status" value="1"/>
</dbReference>
<dbReference type="InterPro" id="IPR050490">
    <property type="entry name" value="Bact_solute-bd_prot1"/>
</dbReference>
<organism evidence="2 3">
    <name type="scientific">Pseudonocardia tropica</name>
    <dbReference type="NCBI Taxonomy" id="681289"/>
    <lineage>
        <taxon>Bacteria</taxon>
        <taxon>Bacillati</taxon>
        <taxon>Actinomycetota</taxon>
        <taxon>Actinomycetes</taxon>
        <taxon>Pseudonocardiales</taxon>
        <taxon>Pseudonocardiaceae</taxon>
        <taxon>Pseudonocardia</taxon>
    </lineage>
</organism>
<dbReference type="InterPro" id="IPR006059">
    <property type="entry name" value="SBP"/>
</dbReference>
<dbReference type="PANTHER" id="PTHR43649:SF30">
    <property type="entry name" value="ABC TRANSPORTER SUBSTRATE-BINDING PROTEIN"/>
    <property type="match status" value="1"/>
</dbReference>
<comment type="caution">
    <text evidence="2">The sequence shown here is derived from an EMBL/GenBank/DDBJ whole genome shotgun (WGS) entry which is preliminary data.</text>
</comment>
<feature type="signal peptide" evidence="1">
    <location>
        <begin position="1"/>
        <end position="21"/>
    </location>
</feature>
<dbReference type="Gene3D" id="3.40.190.10">
    <property type="entry name" value="Periplasmic binding protein-like II"/>
    <property type="match status" value="1"/>
</dbReference>
<dbReference type="CDD" id="cd14748">
    <property type="entry name" value="PBP2_UgpB"/>
    <property type="match status" value="1"/>
</dbReference>
<name>A0ABV1K461_9PSEU</name>